<feature type="transmembrane region" description="Helical" evidence="8">
    <location>
        <begin position="279"/>
        <end position="301"/>
    </location>
</feature>
<dbReference type="OrthoDB" id="6500128at2759"/>
<dbReference type="GO" id="GO:0016020">
    <property type="term" value="C:membrane"/>
    <property type="evidence" value="ECO:0007669"/>
    <property type="project" value="UniProtKB-SubCell"/>
</dbReference>
<proteinExistence type="predicted"/>
<keyword evidence="6 8" id="KW-1133">Transmembrane helix</keyword>
<keyword evidence="4" id="KW-0547">Nucleotide-binding</keyword>
<feature type="transmembrane region" description="Helical" evidence="8">
    <location>
        <begin position="321"/>
        <end position="344"/>
    </location>
</feature>
<dbReference type="InterPro" id="IPR036640">
    <property type="entry name" value="ABC1_TM_sf"/>
</dbReference>
<accession>A0A4P9VT88</accession>
<evidence type="ECO:0000256" key="3">
    <source>
        <dbReference type="ARBA" id="ARBA00022692"/>
    </source>
</evidence>
<feature type="transmembrane region" description="Helical" evidence="8">
    <location>
        <begin position="158"/>
        <end position="178"/>
    </location>
</feature>
<dbReference type="Pfam" id="PF00664">
    <property type="entry name" value="ABC_membrane"/>
    <property type="match status" value="1"/>
</dbReference>
<reference evidence="11" key="1">
    <citation type="journal article" date="2018" name="Nat. Microbiol.">
        <title>Leveraging single-cell genomics to expand the fungal tree of life.</title>
        <authorList>
            <person name="Ahrendt S.R."/>
            <person name="Quandt C.A."/>
            <person name="Ciobanu D."/>
            <person name="Clum A."/>
            <person name="Salamov A."/>
            <person name="Andreopoulos B."/>
            <person name="Cheng J.F."/>
            <person name="Woyke T."/>
            <person name="Pelin A."/>
            <person name="Henrissat B."/>
            <person name="Reynolds N.K."/>
            <person name="Benny G.L."/>
            <person name="Smith M.E."/>
            <person name="James T.Y."/>
            <person name="Grigoriev I.V."/>
        </authorList>
    </citation>
    <scope>NUCLEOTIDE SEQUENCE [LARGE SCALE GENOMIC DNA]</scope>
</reference>
<dbReference type="PANTHER" id="PTHR24223">
    <property type="entry name" value="ATP-BINDING CASSETTE SUB-FAMILY C"/>
    <property type="match status" value="1"/>
</dbReference>
<evidence type="ECO:0000256" key="8">
    <source>
        <dbReference type="SAM" id="Phobius"/>
    </source>
</evidence>
<evidence type="ECO:0000256" key="2">
    <source>
        <dbReference type="ARBA" id="ARBA00022448"/>
    </source>
</evidence>
<evidence type="ECO:0000313" key="10">
    <source>
        <dbReference type="EMBL" id="RKO82721.1"/>
    </source>
</evidence>
<feature type="domain" description="ABC transmembrane type-1" evidence="9">
    <location>
        <begin position="287"/>
        <end position="394"/>
    </location>
</feature>
<evidence type="ECO:0000256" key="7">
    <source>
        <dbReference type="ARBA" id="ARBA00023136"/>
    </source>
</evidence>
<feature type="transmembrane region" description="Helical" evidence="8">
    <location>
        <begin position="73"/>
        <end position="91"/>
    </location>
</feature>
<dbReference type="EMBL" id="ML002174">
    <property type="protein sequence ID" value="RKO82721.1"/>
    <property type="molecule type" value="Genomic_DNA"/>
</dbReference>
<dbReference type="GO" id="GO:0005524">
    <property type="term" value="F:ATP binding"/>
    <property type="evidence" value="ECO:0007669"/>
    <property type="project" value="UniProtKB-KW"/>
</dbReference>
<sequence>MPSFCESSDGDGWAVWSNDRSSDFSLCFEDSILTFIPDLAVILFALLRISYLLKRPASAKPYATAWHVRTNRALSITAAILSLVALILSITDSNSSPSNTASAAVHLAALSSVVAVLHIEHTRTLRACTGLLLYWMVSALVSSTRVRTWALVGDASVYTAAFVVLAIGLGLTVVQFALECCTRAVDVDGKLQRPVPMGWNVNMFSRITYFYTQSLMALGSKRPLTMEDLWSSTPSAHRRPSSKQQSASLLARFNACWIPEQNRANPSLARSLARAFSPLLIVGAFQALIGVFLVILQPILLDNLITFVSSSSSDPTVVRKGAYVGYSIAAVILVTGIVGAILGVQEWINPMSVGYQMRSALNATIYRKGIRLSPEARQTVTPGKILNHMQGDTNHMMWSMQLLYTPMTGLYELRR</sequence>
<dbReference type="InterPro" id="IPR050173">
    <property type="entry name" value="ABC_transporter_C-like"/>
</dbReference>
<feature type="transmembrane region" description="Helical" evidence="8">
    <location>
        <begin position="103"/>
        <end position="119"/>
    </location>
</feature>
<evidence type="ECO:0000256" key="4">
    <source>
        <dbReference type="ARBA" id="ARBA00022741"/>
    </source>
</evidence>
<dbReference type="InterPro" id="IPR011527">
    <property type="entry name" value="ABC1_TM_dom"/>
</dbReference>
<dbReference type="AlphaFoldDB" id="A0A4P9VT88"/>
<keyword evidence="3 8" id="KW-0812">Transmembrane</keyword>
<evidence type="ECO:0000256" key="6">
    <source>
        <dbReference type="ARBA" id="ARBA00022989"/>
    </source>
</evidence>
<keyword evidence="7 8" id="KW-0472">Membrane</keyword>
<evidence type="ECO:0000256" key="1">
    <source>
        <dbReference type="ARBA" id="ARBA00004141"/>
    </source>
</evidence>
<keyword evidence="5" id="KW-0067">ATP-binding</keyword>
<dbReference type="PROSITE" id="PS50929">
    <property type="entry name" value="ABC_TM1F"/>
    <property type="match status" value="1"/>
</dbReference>
<evidence type="ECO:0000313" key="11">
    <source>
        <dbReference type="Proteomes" id="UP000269721"/>
    </source>
</evidence>
<comment type="subcellular location">
    <subcellularLocation>
        <location evidence="1">Membrane</location>
        <topology evidence="1">Multi-pass membrane protein</topology>
    </subcellularLocation>
</comment>
<dbReference type="SUPFAM" id="SSF90123">
    <property type="entry name" value="ABC transporter transmembrane region"/>
    <property type="match status" value="1"/>
</dbReference>
<organism evidence="10 11">
    <name type="scientific">Blyttiomyces helicus</name>
    <dbReference type="NCBI Taxonomy" id="388810"/>
    <lineage>
        <taxon>Eukaryota</taxon>
        <taxon>Fungi</taxon>
        <taxon>Fungi incertae sedis</taxon>
        <taxon>Chytridiomycota</taxon>
        <taxon>Chytridiomycota incertae sedis</taxon>
        <taxon>Chytridiomycetes</taxon>
        <taxon>Chytridiomycetes incertae sedis</taxon>
        <taxon>Blyttiomyces</taxon>
    </lineage>
</organism>
<protein>
    <recommendedName>
        <fullName evidence="9">ABC transmembrane type-1 domain-containing protein</fullName>
    </recommendedName>
</protein>
<dbReference type="GO" id="GO:0140359">
    <property type="term" value="F:ABC-type transporter activity"/>
    <property type="evidence" value="ECO:0007669"/>
    <property type="project" value="InterPro"/>
</dbReference>
<evidence type="ECO:0000259" key="9">
    <source>
        <dbReference type="PROSITE" id="PS50929"/>
    </source>
</evidence>
<feature type="transmembrane region" description="Helical" evidence="8">
    <location>
        <begin position="32"/>
        <end position="53"/>
    </location>
</feature>
<dbReference type="Pfam" id="PF24357">
    <property type="entry name" value="TMD0_ABC"/>
    <property type="match status" value="1"/>
</dbReference>
<dbReference type="Proteomes" id="UP000269721">
    <property type="component" value="Unassembled WGS sequence"/>
</dbReference>
<dbReference type="InterPro" id="IPR056227">
    <property type="entry name" value="TMD0_ABC"/>
</dbReference>
<evidence type="ECO:0000256" key="5">
    <source>
        <dbReference type="ARBA" id="ARBA00022840"/>
    </source>
</evidence>
<keyword evidence="11" id="KW-1185">Reference proteome</keyword>
<keyword evidence="2" id="KW-0813">Transport</keyword>
<feature type="transmembrane region" description="Helical" evidence="8">
    <location>
        <begin position="131"/>
        <end position="152"/>
    </location>
</feature>
<dbReference type="Gene3D" id="1.20.1560.10">
    <property type="entry name" value="ABC transporter type 1, transmembrane domain"/>
    <property type="match status" value="1"/>
</dbReference>
<name>A0A4P9VT88_9FUNG</name>
<gene>
    <name evidence="10" type="ORF">BDK51DRAFT_51871</name>
</gene>